<keyword evidence="2 11" id="KW-0547">Nucleotide-binding</keyword>
<dbReference type="InterPro" id="IPR000212">
    <property type="entry name" value="DNA_helicase_UvrD/REP"/>
</dbReference>
<evidence type="ECO:0000313" key="14">
    <source>
        <dbReference type="EMBL" id="KXZ22341.1"/>
    </source>
</evidence>
<evidence type="ECO:0000256" key="4">
    <source>
        <dbReference type="ARBA" id="ARBA00022806"/>
    </source>
</evidence>
<evidence type="ECO:0000256" key="8">
    <source>
        <dbReference type="ARBA" id="ARBA00034617"/>
    </source>
</evidence>
<evidence type="ECO:0000259" key="12">
    <source>
        <dbReference type="PROSITE" id="PS51198"/>
    </source>
</evidence>
<comment type="similarity">
    <text evidence="1">Belongs to the helicase family. UvrD subfamily.</text>
</comment>
<dbReference type="PROSITE" id="PS51198">
    <property type="entry name" value="UVRD_HELICASE_ATP_BIND"/>
    <property type="match status" value="1"/>
</dbReference>
<keyword evidence="6" id="KW-0238">DNA-binding</keyword>
<evidence type="ECO:0000256" key="7">
    <source>
        <dbReference type="ARBA" id="ARBA00023235"/>
    </source>
</evidence>
<evidence type="ECO:0000256" key="6">
    <source>
        <dbReference type="ARBA" id="ARBA00023125"/>
    </source>
</evidence>
<keyword evidence="3 11" id="KW-0378">Hydrolase</keyword>
<protein>
    <recommendedName>
        <fullName evidence="9">DNA 3'-5' helicase</fullName>
        <ecNumber evidence="9">5.6.2.4</ecNumber>
    </recommendedName>
</protein>
<keyword evidence="7" id="KW-0413">Isomerase</keyword>
<dbReference type="Pfam" id="PF00580">
    <property type="entry name" value="UvrD-helicase"/>
    <property type="match status" value="1"/>
</dbReference>
<comment type="catalytic activity">
    <reaction evidence="10">
        <text>ATP + H2O = ADP + phosphate + H(+)</text>
        <dbReference type="Rhea" id="RHEA:13065"/>
        <dbReference type="ChEBI" id="CHEBI:15377"/>
        <dbReference type="ChEBI" id="CHEBI:15378"/>
        <dbReference type="ChEBI" id="CHEBI:30616"/>
        <dbReference type="ChEBI" id="CHEBI:43474"/>
        <dbReference type="ChEBI" id="CHEBI:456216"/>
        <dbReference type="EC" id="5.6.2.4"/>
    </reaction>
</comment>
<dbReference type="OrthoDB" id="9810135at2"/>
<keyword evidence="15" id="KW-1185">Reference proteome</keyword>
<gene>
    <name evidence="14" type="ORF">AXI58_10135</name>
</gene>
<keyword evidence="4 11" id="KW-0347">Helicase</keyword>
<evidence type="ECO:0000256" key="1">
    <source>
        <dbReference type="ARBA" id="ARBA00009922"/>
    </source>
</evidence>
<keyword evidence="5 11" id="KW-0067">ATP-binding</keyword>
<dbReference type="AlphaFoldDB" id="A0A150FAK5"/>
<dbReference type="Gene3D" id="1.10.486.10">
    <property type="entry name" value="PCRA, domain 4"/>
    <property type="match status" value="1"/>
</dbReference>
<dbReference type="GO" id="GO:0000725">
    <property type="term" value="P:recombinational repair"/>
    <property type="evidence" value="ECO:0007669"/>
    <property type="project" value="TreeGrafter"/>
</dbReference>
<evidence type="ECO:0000256" key="5">
    <source>
        <dbReference type="ARBA" id="ARBA00022840"/>
    </source>
</evidence>
<comment type="caution">
    <text evidence="14">The sequence shown here is derived from an EMBL/GenBank/DDBJ whole genome shotgun (WGS) entry which is preliminary data.</text>
</comment>
<dbReference type="PROSITE" id="PS51217">
    <property type="entry name" value="UVRD_HELICASE_CTER"/>
    <property type="match status" value="1"/>
</dbReference>
<dbReference type="Gene3D" id="3.40.50.300">
    <property type="entry name" value="P-loop containing nucleotide triphosphate hydrolases"/>
    <property type="match status" value="2"/>
</dbReference>
<evidence type="ECO:0000256" key="3">
    <source>
        <dbReference type="ARBA" id="ARBA00022801"/>
    </source>
</evidence>
<dbReference type="RefSeq" id="WP_061520685.1">
    <property type="nucleotide sequence ID" value="NZ_JARLZY010000019.1"/>
</dbReference>
<organism evidence="14 15">
    <name type="scientific">Bacillus nakamurai</name>
    <dbReference type="NCBI Taxonomy" id="1793963"/>
    <lineage>
        <taxon>Bacteria</taxon>
        <taxon>Bacillati</taxon>
        <taxon>Bacillota</taxon>
        <taxon>Bacilli</taxon>
        <taxon>Bacillales</taxon>
        <taxon>Bacillaceae</taxon>
        <taxon>Bacillus</taxon>
    </lineage>
</organism>
<dbReference type="CDD" id="cd17932">
    <property type="entry name" value="DEXQc_UvrD"/>
    <property type="match status" value="1"/>
</dbReference>
<dbReference type="PANTHER" id="PTHR11070:SF2">
    <property type="entry name" value="ATP-DEPENDENT DNA HELICASE SRS2"/>
    <property type="match status" value="1"/>
</dbReference>
<dbReference type="InterPro" id="IPR014017">
    <property type="entry name" value="DNA_helicase_UvrD-like_C"/>
</dbReference>
<evidence type="ECO:0000313" key="15">
    <source>
        <dbReference type="Proteomes" id="UP000075430"/>
    </source>
</evidence>
<dbReference type="InterPro" id="IPR027417">
    <property type="entry name" value="P-loop_NTPase"/>
</dbReference>
<dbReference type="EMBL" id="LSBA01000005">
    <property type="protein sequence ID" value="KXZ22341.1"/>
    <property type="molecule type" value="Genomic_DNA"/>
</dbReference>
<dbReference type="Pfam" id="PF13361">
    <property type="entry name" value="UvrD_C"/>
    <property type="match status" value="1"/>
</dbReference>
<sequence>MTLKFNKQQLEAINFYKGACAVIAGAGSGKSTVLLNRVKTLVRDYGEDQEDILAISFTRNTANELKKKLHKQKLTSVNVGTFHSVCRNILLKEGIEINEKNTIKEWQRENCFKSLEEKPDIKDITSFISYQKNFLRGYTDEFLIKESKYTEEQLRLFYKEYEAFKSKNGLYDYDDYLLECYKVLKNNKHKYTYEFILVDEHQDSNLVQNLILKELCASGNIFCLFDYRQAIYTFRGGNTEYCMEFEKDWENATVINLDTNYRSNKNIVDNANSFIKEYYGDYEHYADSIPNIHNNGEIQILTYQDREAEGLNTADKIETLLKAGEKPSEICVLYRLNSHSSYVENELKRREIEYDITNNGSFFKRKEVKGIVAYLRLIRDPHDDAAFRDIFTLRNDPFRYFSNKNLKDVESFAGQTNMSLYEAMLNLRFDRPTQNDNVLKFQSMINKLQMQVLKGIAVEELIDNVVKTFRMNDYIEEKYLDEDEITDRKESLNTMKKFVKNNNLEQFINFVYGSKPSKKKNENAVRLMSIHASKGLEFKHVFLIGIEDGKFPHRKSDLLDEARLFYVGVTRPKESLYLSQIGHCNMFFDEYRQQELVC</sequence>
<dbReference type="Proteomes" id="UP000075430">
    <property type="component" value="Unassembled WGS sequence"/>
</dbReference>
<evidence type="ECO:0000259" key="13">
    <source>
        <dbReference type="PROSITE" id="PS51217"/>
    </source>
</evidence>
<accession>A0A150FAK5</accession>
<dbReference type="InterPro" id="IPR014016">
    <property type="entry name" value="UvrD-like_ATP-bd"/>
</dbReference>
<feature type="domain" description="UvrD-like helicase ATP-binding" evidence="12">
    <location>
        <begin position="3"/>
        <end position="264"/>
    </location>
</feature>
<dbReference type="PANTHER" id="PTHR11070">
    <property type="entry name" value="UVRD / RECB / PCRA DNA HELICASE FAMILY MEMBER"/>
    <property type="match status" value="1"/>
</dbReference>
<dbReference type="EC" id="5.6.2.4" evidence="9"/>
<feature type="binding site" evidence="11">
    <location>
        <begin position="24"/>
        <end position="31"/>
    </location>
    <ligand>
        <name>ATP</name>
        <dbReference type="ChEBI" id="CHEBI:30616"/>
    </ligand>
</feature>
<evidence type="ECO:0000256" key="9">
    <source>
        <dbReference type="ARBA" id="ARBA00034808"/>
    </source>
</evidence>
<dbReference type="GO" id="GO:0005524">
    <property type="term" value="F:ATP binding"/>
    <property type="evidence" value="ECO:0007669"/>
    <property type="project" value="UniProtKB-UniRule"/>
</dbReference>
<reference evidence="15" key="1">
    <citation type="submission" date="2016-02" db="EMBL/GenBank/DDBJ databases">
        <authorList>
            <person name="Dunlap C."/>
        </authorList>
    </citation>
    <scope>NUCLEOTIDE SEQUENCE [LARGE SCALE GENOMIC DNA]</scope>
    <source>
        <strain evidence="15">NRRL B-41092</strain>
    </source>
</reference>
<dbReference type="InterPro" id="IPR013986">
    <property type="entry name" value="DExx_box_DNA_helicase_dom_sf"/>
</dbReference>
<dbReference type="GO" id="GO:0043138">
    <property type="term" value="F:3'-5' DNA helicase activity"/>
    <property type="evidence" value="ECO:0007669"/>
    <property type="project" value="UniProtKB-EC"/>
</dbReference>
<proteinExistence type="inferred from homology"/>
<dbReference type="GO" id="GO:0003677">
    <property type="term" value="F:DNA binding"/>
    <property type="evidence" value="ECO:0007669"/>
    <property type="project" value="UniProtKB-KW"/>
</dbReference>
<comment type="catalytic activity">
    <reaction evidence="8">
        <text>Couples ATP hydrolysis with the unwinding of duplex DNA by translocating in the 3'-5' direction.</text>
        <dbReference type="EC" id="5.6.2.4"/>
    </reaction>
</comment>
<evidence type="ECO:0000256" key="10">
    <source>
        <dbReference type="ARBA" id="ARBA00048988"/>
    </source>
</evidence>
<feature type="domain" description="UvrD-like helicase C-terminal" evidence="13">
    <location>
        <begin position="265"/>
        <end position="535"/>
    </location>
</feature>
<evidence type="ECO:0000256" key="11">
    <source>
        <dbReference type="PROSITE-ProRule" id="PRU00560"/>
    </source>
</evidence>
<dbReference type="STRING" id="1793963.AXI58_10135"/>
<dbReference type="SUPFAM" id="SSF52540">
    <property type="entry name" value="P-loop containing nucleoside triphosphate hydrolases"/>
    <property type="match status" value="1"/>
</dbReference>
<name>A0A150FAK5_9BACI</name>
<evidence type="ECO:0000256" key="2">
    <source>
        <dbReference type="ARBA" id="ARBA00022741"/>
    </source>
</evidence>
<dbReference type="Gene3D" id="1.10.10.160">
    <property type="match status" value="1"/>
</dbReference>
<dbReference type="GO" id="GO:0016887">
    <property type="term" value="F:ATP hydrolysis activity"/>
    <property type="evidence" value="ECO:0007669"/>
    <property type="project" value="RHEA"/>
</dbReference>